<dbReference type="PANTHER" id="PTHR12652:SF50">
    <property type="entry name" value="PEROXIN 11"/>
    <property type="match status" value="1"/>
</dbReference>
<dbReference type="GO" id="GO:0005778">
    <property type="term" value="C:peroxisomal membrane"/>
    <property type="evidence" value="ECO:0000318"/>
    <property type="project" value="GO_Central"/>
</dbReference>
<evidence type="ECO:0000256" key="1">
    <source>
        <dbReference type="ARBA" id="ARBA00022593"/>
    </source>
</evidence>
<evidence type="ECO:0008006" key="8">
    <source>
        <dbReference type="Google" id="ProtNLM"/>
    </source>
</evidence>
<dbReference type="Pfam" id="PF05648">
    <property type="entry name" value="PEX11"/>
    <property type="match status" value="1"/>
</dbReference>
<keyword evidence="5" id="KW-0812">Transmembrane</keyword>
<organism evidence="6 7">
    <name type="scientific">Strongylocentrotus purpuratus</name>
    <name type="common">Purple sea urchin</name>
    <dbReference type="NCBI Taxonomy" id="7668"/>
    <lineage>
        <taxon>Eukaryota</taxon>
        <taxon>Metazoa</taxon>
        <taxon>Echinodermata</taxon>
        <taxon>Eleutherozoa</taxon>
        <taxon>Echinozoa</taxon>
        <taxon>Echinoidea</taxon>
        <taxon>Euechinoidea</taxon>
        <taxon>Echinacea</taxon>
        <taxon>Camarodonta</taxon>
        <taxon>Echinidea</taxon>
        <taxon>Strongylocentrotidae</taxon>
        <taxon>Strongylocentrotus</taxon>
    </lineage>
</organism>
<name>A0A7M7RDZ9_STRPU</name>
<accession>A0A7M7RDZ9</accession>
<evidence type="ECO:0000256" key="5">
    <source>
        <dbReference type="SAM" id="Phobius"/>
    </source>
</evidence>
<keyword evidence="1" id="KW-0962">Peroxisome biogenesis</keyword>
<proteinExistence type="predicted"/>
<dbReference type="OMA" id="IYRITQY"/>
<reference evidence="7" key="1">
    <citation type="submission" date="2015-02" db="EMBL/GenBank/DDBJ databases">
        <title>Genome sequencing for Strongylocentrotus purpuratus.</title>
        <authorList>
            <person name="Murali S."/>
            <person name="Liu Y."/>
            <person name="Vee V."/>
            <person name="English A."/>
            <person name="Wang M."/>
            <person name="Skinner E."/>
            <person name="Han Y."/>
            <person name="Muzny D.M."/>
            <person name="Worley K.C."/>
            <person name="Gibbs R.A."/>
        </authorList>
    </citation>
    <scope>NUCLEOTIDE SEQUENCE</scope>
</reference>
<comment type="subcellular location">
    <subcellularLocation>
        <location evidence="4">Peroxisome membrane</location>
    </subcellularLocation>
</comment>
<keyword evidence="7" id="KW-1185">Reference proteome</keyword>
<dbReference type="EnsemblMetazoa" id="XM_774918">
    <property type="protein sequence ID" value="XP_780011"/>
    <property type="gene ID" value="LOC576910"/>
</dbReference>
<dbReference type="RefSeq" id="XP_780011.1">
    <property type="nucleotide sequence ID" value="XM_774918.5"/>
</dbReference>
<evidence type="ECO:0000256" key="3">
    <source>
        <dbReference type="ARBA" id="ARBA00023140"/>
    </source>
</evidence>
<keyword evidence="2 5" id="KW-0472">Membrane</keyword>
<dbReference type="AlphaFoldDB" id="A0A7M7RDZ9"/>
<evidence type="ECO:0000256" key="4">
    <source>
        <dbReference type="ARBA" id="ARBA00046271"/>
    </source>
</evidence>
<evidence type="ECO:0000256" key="2">
    <source>
        <dbReference type="ARBA" id="ARBA00023136"/>
    </source>
</evidence>
<keyword evidence="5" id="KW-1133">Transmembrane helix</keyword>
<reference evidence="6" key="2">
    <citation type="submission" date="2021-01" db="UniProtKB">
        <authorList>
            <consortium name="EnsemblMetazoa"/>
        </authorList>
    </citation>
    <scope>IDENTIFICATION</scope>
</reference>
<keyword evidence="3" id="KW-0576">Peroxisome</keyword>
<sequence length="229" mass="26281">MAKQTRPSEPIRDLIKYLSYTEGRDKIYRITQYTTRFLLWYYGNNKASQFALEKIQNLESTVSNSRKLFRMLRSVEFLQRALDALASTDNTEASLQLIGYLGKSLWLLTDHVVWMHKIKLFDVNIKKWSETSARFWLIGLLALTIKDLYKLQKLSLSLKELKRAGEPVPRQRLESDITKARLQFILDFSDVFIPLAALGYVNKGVGAGGGIIASVIGLYLVWQKTVPCK</sequence>
<dbReference type="OrthoDB" id="411017at2759"/>
<dbReference type="GeneID" id="576910"/>
<dbReference type="InParanoid" id="A0A7M7RDZ9"/>
<dbReference type="KEGG" id="spu:576910"/>
<evidence type="ECO:0000313" key="7">
    <source>
        <dbReference type="Proteomes" id="UP000007110"/>
    </source>
</evidence>
<dbReference type="PANTHER" id="PTHR12652">
    <property type="entry name" value="PEROXISOMAL BIOGENESIS FACTOR 11"/>
    <property type="match status" value="1"/>
</dbReference>
<dbReference type="Proteomes" id="UP000007110">
    <property type="component" value="Unassembled WGS sequence"/>
</dbReference>
<dbReference type="GO" id="GO:0016559">
    <property type="term" value="P:peroxisome fission"/>
    <property type="evidence" value="ECO:0000318"/>
    <property type="project" value="GO_Central"/>
</dbReference>
<feature type="transmembrane region" description="Helical" evidence="5">
    <location>
        <begin position="204"/>
        <end position="222"/>
    </location>
</feature>
<protein>
    <recommendedName>
        <fullName evidence="8">Peroxisomal membrane protein 11A</fullName>
    </recommendedName>
</protein>
<dbReference type="InterPro" id="IPR008733">
    <property type="entry name" value="PEX11"/>
</dbReference>
<evidence type="ECO:0000313" key="6">
    <source>
        <dbReference type="EnsemblMetazoa" id="XP_780011"/>
    </source>
</evidence>